<evidence type="ECO:0000313" key="2">
    <source>
        <dbReference type="Proteomes" id="UP000785679"/>
    </source>
</evidence>
<dbReference type="Proteomes" id="UP000785679">
    <property type="component" value="Unassembled WGS sequence"/>
</dbReference>
<reference evidence="1" key="1">
    <citation type="submission" date="2019-06" db="EMBL/GenBank/DDBJ databases">
        <authorList>
            <person name="Zheng W."/>
        </authorList>
    </citation>
    <scope>NUCLEOTIDE SEQUENCE</scope>
    <source>
        <strain evidence="1">QDHG01</strain>
    </source>
</reference>
<evidence type="ECO:0000313" key="1">
    <source>
        <dbReference type="EMBL" id="TNV71308.1"/>
    </source>
</evidence>
<accession>A0A8J8NAI5</accession>
<gene>
    <name evidence="1" type="ORF">FGO68_gene8450</name>
</gene>
<sequence>MVSGFKHIYLISHLDLFGIFSMEKKLTKPEELLSRFRSKEDLYRYMTVQGKYIMICMTYPCSECVPSVTKGHEGRIYEGHFIRYQIISQIQ</sequence>
<comment type="caution">
    <text evidence="1">The sequence shown here is derived from an EMBL/GenBank/DDBJ whole genome shotgun (WGS) entry which is preliminary data.</text>
</comment>
<proteinExistence type="predicted"/>
<keyword evidence="2" id="KW-1185">Reference proteome</keyword>
<name>A0A8J8NAI5_HALGN</name>
<dbReference type="AlphaFoldDB" id="A0A8J8NAI5"/>
<dbReference type="EMBL" id="RRYP01030000">
    <property type="protein sequence ID" value="TNV71308.1"/>
    <property type="molecule type" value="Genomic_DNA"/>
</dbReference>
<organism evidence="1 2">
    <name type="scientific">Halteria grandinella</name>
    <dbReference type="NCBI Taxonomy" id="5974"/>
    <lineage>
        <taxon>Eukaryota</taxon>
        <taxon>Sar</taxon>
        <taxon>Alveolata</taxon>
        <taxon>Ciliophora</taxon>
        <taxon>Intramacronucleata</taxon>
        <taxon>Spirotrichea</taxon>
        <taxon>Stichotrichia</taxon>
        <taxon>Sporadotrichida</taxon>
        <taxon>Halteriidae</taxon>
        <taxon>Halteria</taxon>
    </lineage>
</organism>
<protein>
    <submittedName>
        <fullName evidence="1">Uncharacterized protein</fullName>
    </submittedName>
</protein>